<feature type="domain" description="WYL" evidence="2">
    <location>
        <begin position="144"/>
        <end position="210"/>
    </location>
</feature>
<dbReference type="SUPFAM" id="SSF46785">
    <property type="entry name" value="Winged helix' DNA-binding domain"/>
    <property type="match status" value="1"/>
</dbReference>
<gene>
    <name evidence="4" type="ORF">NG895_01805</name>
</gene>
<feature type="domain" description="Helix-turn-helix type 11" evidence="1">
    <location>
        <begin position="11"/>
        <end position="62"/>
    </location>
</feature>
<dbReference type="EMBL" id="JAMXLR010000006">
    <property type="protein sequence ID" value="MCO6042631.1"/>
    <property type="molecule type" value="Genomic_DNA"/>
</dbReference>
<evidence type="ECO:0000313" key="5">
    <source>
        <dbReference type="Proteomes" id="UP001155241"/>
    </source>
</evidence>
<dbReference type="Pfam" id="PF25583">
    <property type="entry name" value="WCX"/>
    <property type="match status" value="1"/>
</dbReference>
<dbReference type="PROSITE" id="PS52050">
    <property type="entry name" value="WYL"/>
    <property type="match status" value="1"/>
</dbReference>
<dbReference type="RefSeq" id="WP_252850729.1">
    <property type="nucleotide sequence ID" value="NZ_JAMXLR010000006.1"/>
</dbReference>
<dbReference type="PANTHER" id="PTHR34580">
    <property type="match status" value="1"/>
</dbReference>
<evidence type="ECO:0000313" key="4">
    <source>
        <dbReference type="EMBL" id="MCO6042631.1"/>
    </source>
</evidence>
<feature type="domain" description="WCX" evidence="3">
    <location>
        <begin position="242"/>
        <end position="318"/>
    </location>
</feature>
<protein>
    <submittedName>
        <fullName evidence="4">Transcriptional regulator</fullName>
    </submittedName>
</protein>
<dbReference type="Pfam" id="PF08279">
    <property type="entry name" value="HTH_11"/>
    <property type="match status" value="1"/>
</dbReference>
<proteinExistence type="predicted"/>
<dbReference type="Pfam" id="PF13280">
    <property type="entry name" value="WYL"/>
    <property type="match status" value="1"/>
</dbReference>
<reference evidence="4" key="1">
    <citation type="submission" date="2022-06" db="EMBL/GenBank/DDBJ databases">
        <title>Aeoliella straminimaris, a novel planctomycete from sediments.</title>
        <authorList>
            <person name="Vitorino I.R."/>
            <person name="Lage O.M."/>
        </authorList>
    </citation>
    <scope>NUCLEOTIDE SEQUENCE</scope>
    <source>
        <strain evidence="4">ICT_H6.2</strain>
    </source>
</reference>
<dbReference type="Gene3D" id="1.10.10.10">
    <property type="entry name" value="Winged helix-like DNA-binding domain superfamily/Winged helix DNA-binding domain"/>
    <property type="match status" value="1"/>
</dbReference>
<accession>A0A9X2FEJ8</accession>
<name>A0A9X2FEJ8_9BACT</name>
<comment type="caution">
    <text evidence="4">The sequence shown here is derived from an EMBL/GenBank/DDBJ whole genome shotgun (WGS) entry which is preliminary data.</text>
</comment>
<dbReference type="InterPro" id="IPR057727">
    <property type="entry name" value="WCX_dom"/>
</dbReference>
<evidence type="ECO:0000259" key="3">
    <source>
        <dbReference type="Pfam" id="PF25583"/>
    </source>
</evidence>
<evidence type="ECO:0000259" key="2">
    <source>
        <dbReference type="Pfam" id="PF13280"/>
    </source>
</evidence>
<sequence>MKDKPITRLVRLLRVLELEGARSARELMKATGASRRTLFRDLDAIREAGIEVAYSRRKGGYQLAESCGFSAGELTSDELVSLVVLAEQVGNDQHVPFFEPAGTAARKLQSNMAPKEKAQLAELAAAITLIPNGVADLDSKSQQFGQLLDARRERRVLRMKYASLTEWDTIVTKLRPYQLIYSRHSWHVIGRSSVHREVRTFKLSRIVSLEPLDESYKLPRGFSLRRYLGNAWRIIPEAGSDMKVAVRFSPLVATNVSEVLWHPTQRLEPQPDGSVVFHATVSGVNEISWWILGYADQAEVLRPARLRKLVGDRARNMARVYDR</sequence>
<dbReference type="AlphaFoldDB" id="A0A9X2FEJ8"/>
<dbReference type="InterPro" id="IPR013196">
    <property type="entry name" value="HTH_11"/>
</dbReference>
<dbReference type="InterPro" id="IPR036388">
    <property type="entry name" value="WH-like_DNA-bd_sf"/>
</dbReference>
<dbReference type="InterPro" id="IPR026881">
    <property type="entry name" value="WYL_dom"/>
</dbReference>
<evidence type="ECO:0000259" key="1">
    <source>
        <dbReference type="Pfam" id="PF08279"/>
    </source>
</evidence>
<organism evidence="4 5">
    <name type="scientific">Aeoliella straminimaris</name>
    <dbReference type="NCBI Taxonomy" id="2954799"/>
    <lineage>
        <taxon>Bacteria</taxon>
        <taxon>Pseudomonadati</taxon>
        <taxon>Planctomycetota</taxon>
        <taxon>Planctomycetia</taxon>
        <taxon>Pirellulales</taxon>
        <taxon>Lacipirellulaceae</taxon>
        <taxon>Aeoliella</taxon>
    </lineage>
</organism>
<dbReference type="PANTHER" id="PTHR34580:SF1">
    <property type="entry name" value="PROTEIN PAFC"/>
    <property type="match status" value="1"/>
</dbReference>
<dbReference type="InterPro" id="IPR051534">
    <property type="entry name" value="CBASS_pafABC_assoc_protein"/>
</dbReference>
<keyword evidence="5" id="KW-1185">Reference proteome</keyword>
<dbReference type="InterPro" id="IPR036390">
    <property type="entry name" value="WH_DNA-bd_sf"/>
</dbReference>
<dbReference type="Proteomes" id="UP001155241">
    <property type="component" value="Unassembled WGS sequence"/>
</dbReference>